<dbReference type="PANTHER" id="PTHR37423">
    <property type="entry name" value="SOLUBLE LYTIC MUREIN TRANSGLYCOSYLASE-RELATED"/>
    <property type="match status" value="1"/>
</dbReference>
<organism evidence="3 4">
    <name type="scientific">Eiseniibacteriota bacterium</name>
    <dbReference type="NCBI Taxonomy" id="2212470"/>
    <lineage>
        <taxon>Bacteria</taxon>
        <taxon>Candidatus Eiseniibacteriota</taxon>
    </lineage>
</organism>
<comment type="caution">
    <text evidence="3">The sequence shown here is derived from an EMBL/GenBank/DDBJ whole genome shotgun (WGS) entry which is preliminary data.</text>
</comment>
<evidence type="ECO:0000313" key="3">
    <source>
        <dbReference type="EMBL" id="MBI5170376.1"/>
    </source>
</evidence>
<feature type="domain" description="Transglycosylase SLT" evidence="2">
    <location>
        <begin position="540"/>
        <end position="647"/>
    </location>
</feature>
<reference evidence="3" key="1">
    <citation type="submission" date="2020-07" db="EMBL/GenBank/DDBJ databases">
        <title>Huge and variable diversity of episymbiotic CPR bacteria and DPANN archaea in groundwater ecosystems.</title>
        <authorList>
            <person name="He C.Y."/>
            <person name="Keren R."/>
            <person name="Whittaker M."/>
            <person name="Farag I.F."/>
            <person name="Doudna J."/>
            <person name="Cate J.H.D."/>
            <person name="Banfield J.F."/>
        </authorList>
    </citation>
    <scope>NUCLEOTIDE SEQUENCE</scope>
    <source>
        <strain evidence="3">NC_groundwater_1813_Pr3_B-0.1um_71_17</strain>
    </source>
</reference>
<evidence type="ECO:0000313" key="4">
    <source>
        <dbReference type="Proteomes" id="UP000696931"/>
    </source>
</evidence>
<dbReference type="InterPro" id="IPR023346">
    <property type="entry name" value="Lysozyme-like_dom_sf"/>
</dbReference>
<feature type="chain" id="PRO_5037381075" evidence="1">
    <location>
        <begin position="28"/>
        <end position="686"/>
    </location>
</feature>
<sequence>MRPRRAAVAAAVVVVALACLLAPPLAAQTARPLRTDTPRVAADSGRVVWMSDVRIPEGGRTAGADSAAWERLAIEGSAFERAAARRALARHALALGDTVRADTLLAHFGVSSSPWSWRACEQRVAIARARGDEARAARLLDAAERDPWPDGDRAQWLGLRAEVALAAGDSADAEVLARQALRVYPAAAAAARGIRVLETLAAAHGDSIGAVDLQLSATSEALRGMRSSAIGRWRRALARAGASEKHRVALELSELLLAARMPLAARTAAETAWTRAADETGRARARLLQARALRAAGTIDSSLALSADLGAHGPPAAIRTVAWWEYAREAQDRSRFAEARRGFVRVAQAGDRRSDDARFLDGLMYWAAGERDSAATRWRGQSGEGARFWYAIALRGSDRARSDSLLRAIAAKPGYAFYRAAARDTLGEYGWPGTIMAPELPAGLAGQALAAATSFASVGLSEDAVFLMGRLNANDARLLGGASLTSAEWLGCARLAYALGEASLGTRFAERAFSEASGDSAQWSVVPWAYPPAFEREVTAAETLGVERALTWALVRQESRFEPKARSTSDALGLAQLKLATAGDVARALRERAPTDSTLFTPGPSVRYGAKYFAMMLARFAGSPPVALVAYNAGPNAMRKDWREVLERGGDALFCELGTNADSQDYARRITGFRQAYRVFAPREDR</sequence>
<dbReference type="Proteomes" id="UP000696931">
    <property type="component" value="Unassembled WGS sequence"/>
</dbReference>
<name>A0A933SFH4_UNCEI</name>
<evidence type="ECO:0000259" key="2">
    <source>
        <dbReference type="Pfam" id="PF01464"/>
    </source>
</evidence>
<evidence type="ECO:0000256" key="1">
    <source>
        <dbReference type="SAM" id="SignalP"/>
    </source>
</evidence>
<dbReference type="SUPFAM" id="SSF53955">
    <property type="entry name" value="Lysozyme-like"/>
    <property type="match status" value="1"/>
</dbReference>
<proteinExistence type="predicted"/>
<dbReference type="PROSITE" id="PS51257">
    <property type="entry name" value="PROKAR_LIPOPROTEIN"/>
    <property type="match status" value="1"/>
</dbReference>
<dbReference type="AlphaFoldDB" id="A0A933SFH4"/>
<dbReference type="EMBL" id="JACRIW010000091">
    <property type="protein sequence ID" value="MBI5170376.1"/>
    <property type="molecule type" value="Genomic_DNA"/>
</dbReference>
<dbReference type="Pfam" id="PF01464">
    <property type="entry name" value="SLT"/>
    <property type="match status" value="1"/>
</dbReference>
<gene>
    <name evidence="3" type="ORF">HZA61_12880</name>
</gene>
<protein>
    <submittedName>
        <fullName evidence="3">Transglycosylase SLT domain-containing protein</fullName>
    </submittedName>
</protein>
<dbReference type="Gene3D" id="1.10.530.10">
    <property type="match status" value="1"/>
</dbReference>
<feature type="signal peptide" evidence="1">
    <location>
        <begin position="1"/>
        <end position="27"/>
    </location>
</feature>
<keyword evidence="1" id="KW-0732">Signal</keyword>
<dbReference type="InterPro" id="IPR008258">
    <property type="entry name" value="Transglycosylase_SLT_dom_1"/>
</dbReference>
<dbReference type="PANTHER" id="PTHR37423:SF2">
    <property type="entry name" value="MEMBRANE-BOUND LYTIC MUREIN TRANSGLYCOSYLASE C"/>
    <property type="match status" value="1"/>
</dbReference>
<accession>A0A933SFH4</accession>